<dbReference type="NCBIfam" id="TIGR00079">
    <property type="entry name" value="pept_deformyl"/>
    <property type="match status" value="1"/>
</dbReference>
<comment type="function">
    <text evidence="6">Removes the formyl group from the N-terminal Met of newly synthesized proteins. Requires at least a dipeptide for an efficient rate of reaction. N-terminal L-methionine is a prerequisite for activity but the enzyme has broad specificity at other positions.</text>
</comment>
<dbReference type="Proteomes" id="UP000252355">
    <property type="component" value="Unassembled WGS sequence"/>
</dbReference>
<keyword evidence="3 6" id="KW-0378">Hydrolase</keyword>
<evidence type="ECO:0000256" key="5">
    <source>
        <dbReference type="ARBA" id="ARBA00023004"/>
    </source>
</evidence>
<gene>
    <name evidence="6" type="primary">def</name>
    <name evidence="7" type="ORF">OZSIB_3873</name>
</gene>
<dbReference type="EC" id="3.5.1.88" evidence="6"/>
<dbReference type="GO" id="GO:0046872">
    <property type="term" value="F:metal ion binding"/>
    <property type="evidence" value="ECO:0007669"/>
    <property type="project" value="UniProtKB-KW"/>
</dbReference>
<dbReference type="AlphaFoldDB" id="A0A367ZPD7"/>
<dbReference type="Gene3D" id="3.90.45.10">
    <property type="entry name" value="Peptide deformylase"/>
    <property type="match status" value="1"/>
</dbReference>
<dbReference type="HAMAP" id="MF_00163">
    <property type="entry name" value="Pep_deformylase"/>
    <property type="match status" value="1"/>
</dbReference>
<evidence type="ECO:0000313" key="7">
    <source>
        <dbReference type="EMBL" id="RCK80004.1"/>
    </source>
</evidence>
<name>A0A367ZPD7_9BACT</name>
<comment type="cofactor">
    <cofactor evidence="6">
        <name>Fe(2+)</name>
        <dbReference type="ChEBI" id="CHEBI:29033"/>
    </cofactor>
    <text evidence="6">Binds 1 Fe(2+) ion.</text>
</comment>
<dbReference type="PIRSF" id="PIRSF004749">
    <property type="entry name" value="Pep_def"/>
    <property type="match status" value="1"/>
</dbReference>
<feature type="binding site" evidence="6">
    <location>
        <position position="129"/>
    </location>
    <ligand>
        <name>Fe cation</name>
        <dbReference type="ChEBI" id="CHEBI:24875"/>
    </ligand>
</feature>
<protein>
    <recommendedName>
        <fullName evidence="6">Peptide deformylase</fullName>
        <shortName evidence="6">PDF</shortName>
        <ecNumber evidence="6">3.5.1.88</ecNumber>
    </recommendedName>
    <alternativeName>
        <fullName evidence="6">Polypeptide deformylase</fullName>
    </alternativeName>
</protein>
<dbReference type="EMBL" id="QOQW01000009">
    <property type="protein sequence ID" value="RCK80004.1"/>
    <property type="molecule type" value="Genomic_DNA"/>
</dbReference>
<accession>A0A367ZPD7</accession>
<feature type="binding site" evidence="6">
    <location>
        <position position="87"/>
    </location>
    <ligand>
        <name>Fe cation</name>
        <dbReference type="ChEBI" id="CHEBI:24875"/>
    </ligand>
</feature>
<dbReference type="CDD" id="cd00487">
    <property type="entry name" value="Pep_deformylase"/>
    <property type="match status" value="1"/>
</dbReference>
<evidence type="ECO:0000256" key="1">
    <source>
        <dbReference type="ARBA" id="ARBA00010759"/>
    </source>
</evidence>
<evidence type="ECO:0000256" key="3">
    <source>
        <dbReference type="ARBA" id="ARBA00022801"/>
    </source>
</evidence>
<dbReference type="InterPro" id="IPR023635">
    <property type="entry name" value="Peptide_deformylase"/>
</dbReference>
<dbReference type="SUPFAM" id="SSF56420">
    <property type="entry name" value="Peptide deformylase"/>
    <property type="match status" value="1"/>
</dbReference>
<dbReference type="PANTHER" id="PTHR10458:SF22">
    <property type="entry name" value="PEPTIDE DEFORMYLASE"/>
    <property type="match status" value="1"/>
</dbReference>
<comment type="similarity">
    <text evidence="1 6">Belongs to the polypeptide deformylase family.</text>
</comment>
<comment type="caution">
    <text evidence="7">The sequence shown here is derived from an EMBL/GenBank/DDBJ whole genome shotgun (WGS) entry which is preliminary data.</text>
</comment>
<dbReference type="GO" id="GO:0042586">
    <property type="term" value="F:peptide deformylase activity"/>
    <property type="evidence" value="ECO:0007669"/>
    <property type="project" value="UniProtKB-UniRule"/>
</dbReference>
<proteinExistence type="inferred from homology"/>
<sequence>MKRRILHYGEEPLRQESKPVTTIDDDLRALVKDMFETMYQAHGVGLAAPQVGVNLRLFLIDTGNAPMVFINPEIVKTSGKEICEEGCLSFPGLREKVERPARVIARATDLEGKEFEVQADGLLARAIQHELDHLDGVLFIDRISKARRIQLKRDLERIAAGESLEPDDDADQADEEA</sequence>
<organism evidence="7 8">
    <name type="scientific">Candidatus Ozemobacter sibiricus</name>
    <dbReference type="NCBI Taxonomy" id="2268124"/>
    <lineage>
        <taxon>Bacteria</taxon>
        <taxon>Candidatus Ozemobacteria</taxon>
        <taxon>Candidatus Ozemobacterales</taxon>
        <taxon>Candidatus Ozemobacteraceae</taxon>
        <taxon>Candidatus Ozemobacter</taxon>
    </lineage>
</organism>
<evidence type="ECO:0000313" key="8">
    <source>
        <dbReference type="Proteomes" id="UP000252355"/>
    </source>
</evidence>
<dbReference type="PRINTS" id="PR01576">
    <property type="entry name" value="PDEFORMYLASE"/>
</dbReference>
<keyword evidence="4 6" id="KW-0648">Protein biosynthesis</keyword>
<dbReference type="GO" id="GO:0006412">
    <property type="term" value="P:translation"/>
    <property type="evidence" value="ECO:0007669"/>
    <property type="project" value="UniProtKB-UniRule"/>
</dbReference>
<comment type="catalytic activity">
    <reaction evidence="6">
        <text>N-terminal N-formyl-L-methionyl-[peptide] + H2O = N-terminal L-methionyl-[peptide] + formate</text>
        <dbReference type="Rhea" id="RHEA:24420"/>
        <dbReference type="Rhea" id="RHEA-COMP:10639"/>
        <dbReference type="Rhea" id="RHEA-COMP:10640"/>
        <dbReference type="ChEBI" id="CHEBI:15377"/>
        <dbReference type="ChEBI" id="CHEBI:15740"/>
        <dbReference type="ChEBI" id="CHEBI:49298"/>
        <dbReference type="ChEBI" id="CHEBI:64731"/>
        <dbReference type="EC" id="3.5.1.88"/>
    </reaction>
</comment>
<dbReference type="NCBIfam" id="NF001159">
    <property type="entry name" value="PRK00150.1-3"/>
    <property type="match status" value="1"/>
</dbReference>
<dbReference type="Pfam" id="PF01327">
    <property type="entry name" value="Pep_deformylase"/>
    <property type="match status" value="1"/>
</dbReference>
<dbReference type="InterPro" id="IPR036821">
    <property type="entry name" value="Peptide_deformylase_sf"/>
</dbReference>
<dbReference type="FunFam" id="3.90.45.10:FF:000005">
    <property type="entry name" value="Peptide deformylase"/>
    <property type="match status" value="1"/>
</dbReference>
<dbReference type="PANTHER" id="PTHR10458">
    <property type="entry name" value="PEPTIDE DEFORMYLASE"/>
    <property type="match status" value="1"/>
</dbReference>
<reference evidence="7 8" key="1">
    <citation type="submission" date="2018-05" db="EMBL/GenBank/DDBJ databases">
        <title>A metagenomic window into the 2 km-deep terrestrial subsurface aquifer revealed taxonomically and functionally diverse microbial community comprising novel uncultured bacterial lineages.</title>
        <authorList>
            <person name="Kadnikov V.V."/>
            <person name="Mardanov A.V."/>
            <person name="Beletsky A.V."/>
            <person name="Banks D."/>
            <person name="Pimenov N.V."/>
            <person name="Frank Y.A."/>
            <person name="Karnachuk O.V."/>
            <person name="Ravin N.V."/>
        </authorList>
    </citation>
    <scope>NUCLEOTIDE SEQUENCE [LARGE SCALE GENOMIC DNA]</scope>
    <source>
        <strain evidence="7">BY5</strain>
    </source>
</reference>
<keyword evidence="5 6" id="KW-0408">Iron</keyword>
<feature type="binding site" evidence="6">
    <location>
        <position position="133"/>
    </location>
    <ligand>
        <name>Fe cation</name>
        <dbReference type="ChEBI" id="CHEBI:24875"/>
    </ligand>
</feature>
<feature type="active site" evidence="6">
    <location>
        <position position="130"/>
    </location>
</feature>
<evidence type="ECO:0000256" key="6">
    <source>
        <dbReference type="HAMAP-Rule" id="MF_00163"/>
    </source>
</evidence>
<keyword evidence="2 6" id="KW-0479">Metal-binding</keyword>
<evidence type="ECO:0000256" key="4">
    <source>
        <dbReference type="ARBA" id="ARBA00022917"/>
    </source>
</evidence>
<evidence type="ECO:0000256" key="2">
    <source>
        <dbReference type="ARBA" id="ARBA00022723"/>
    </source>
</evidence>